<proteinExistence type="predicted"/>
<name>L9WAF9_9EURY</name>
<sequence>MPRAAGRYSDTDPLGVRRFDSAGGIPHKGHIMTNDTTEIGFSRRRVLAGLGAVGIASAGAGLGTTAYFSDQESFAGNTLTAGQLDLSVTWQQLYYGADQSVRPGDYGSVGRPFVNAYPDHDGNGLQSFERNDGVDEYVDLAAYSDPVEAAKEGTNLEFSCAEIATFDDPSFAPNQESLIELEDVKPGDAGEVTFGIKLCDNPGYIWLHGDLVAEGDGGHPDSSGPELADMMTARAWYDLNGNNVFDEGEPAIVSGTLREVLEALNEGVMLAYDPDPDLGVPNGETGGSGDGETLGDGDDEVIQGNPTCEDLGLFRAIKIESEELPETVGDSETYATPVGDVTITVTAVSGDDIREFDFELEGFEVSAVIVKGGAGANVYSKSDGTGSLTAGSGEGLGAPFRTAEQRYGVSHVSFCYEVVPPEEPPADDVPCFQPSNTRFIAFEWHLPTTVGNEVQGDSIVFDLSFYTEQCRHNPDPANPFGA</sequence>
<feature type="region of interest" description="Disordered" evidence="1">
    <location>
        <begin position="274"/>
        <end position="299"/>
    </location>
</feature>
<organism evidence="2 3">
    <name type="scientific">Natronorubrum bangense JCM 10635</name>
    <dbReference type="NCBI Taxonomy" id="1227500"/>
    <lineage>
        <taxon>Archaea</taxon>
        <taxon>Methanobacteriati</taxon>
        <taxon>Methanobacteriota</taxon>
        <taxon>Stenosarchaea group</taxon>
        <taxon>Halobacteria</taxon>
        <taxon>Halobacteriales</taxon>
        <taxon>Natrialbaceae</taxon>
        <taxon>Natronorubrum</taxon>
    </lineage>
</organism>
<gene>
    <name evidence="2" type="ORF">C494_14913</name>
</gene>
<dbReference type="NCBIfam" id="TIGR04088">
    <property type="entry name" value="cognate_SipW"/>
    <property type="match status" value="1"/>
</dbReference>
<dbReference type="InterPro" id="IPR023833">
    <property type="entry name" value="Signal_pept_SipW-depend-type"/>
</dbReference>
<reference evidence="2 3" key="1">
    <citation type="journal article" date="2014" name="PLoS Genet.">
        <title>Phylogenetically driven sequencing of extremely halophilic archaea reveals strategies for static and dynamic osmo-response.</title>
        <authorList>
            <person name="Becker E.A."/>
            <person name="Seitzer P.M."/>
            <person name="Tritt A."/>
            <person name="Larsen D."/>
            <person name="Krusor M."/>
            <person name="Yao A.I."/>
            <person name="Wu D."/>
            <person name="Madern D."/>
            <person name="Eisen J.A."/>
            <person name="Darling A.E."/>
            <person name="Facciotti M.T."/>
        </authorList>
    </citation>
    <scope>NUCLEOTIDE SEQUENCE [LARGE SCALE GENOMIC DNA]</scope>
    <source>
        <strain evidence="2 3">JCM 10635</strain>
    </source>
</reference>
<dbReference type="PATRIC" id="fig|1227500.6.peg.3013"/>
<dbReference type="eggNOG" id="arCOG05861">
    <property type="taxonomic scope" value="Archaea"/>
</dbReference>
<dbReference type="eggNOG" id="arCOG02903">
    <property type="taxonomic scope" value="Archaea"/>
</dbReference>
<evidence type="ECO:0000313" key="2">
    <source>
        <dbReference type="EMBL" id="ELY46261.1"/>
    </source>
</evidence>
<dbReference type="STRING" id="1227500.C494_14913"/>
<comment type="caution">
    <text evidence="2">The sequence shown here is derived from an EMBL/GenBank/DDBJ whole genome shotgun (WGS) entry which is preliminary data.</text>
</comment>
<dbReference type="EMBL" id="AOHY01000042">
    <property type="protein sequence ID" value="ELY46261.1"/>
    <property type="molecule type" value="Genomic_DNA"/>
</dbReference>
<dbReference type="Proteomes" id="UP000011690">
    <property type="component" value="Unassembled WGS sequence"/>
</dbReference>
<protein>
    <submittedName>
        <fullName evidence="2">von Willebrand factor type A</fullName>
    </submittedName>
</protein>
<evidence type="ECO:0000313" key="3">
    <source>
        <dbReference type="Proteomes" id="UP000011690"/>
    </source>
</evidence>
<accession>L9WAF9</accession>
<keyword evidence="3" id="KW-1185">Reference proteome</keyword>
<dbReference type="AlphaFoldDB" id="L9WAF9"/>
<evidence type="ECO:0000256" key="1">
    <source>
        <dbReference type="SAM" id="MobiDB-lite"/>
    </source>
</evidence>